<reference evidence="3 4" key="1">
    <citation type="submission" date="2016-12" db="EMBL/GenBank/DDBJ databases">
        <title>The genomes of Aspergillus section Nigri reveals drivers in fungal speciation.</title>
        <authorList>
            <consortium name="DOE Joint Genome Institute"/>
            <person name="Vesth T.C."/>
            <person name="Nybo J."/>
            <person name="Theobald S."/>
            <person name="Brandl J."/>
            <person name="Frisvad J.C."/>
            <person name="Nielsen K.F."/>
            <person name="Lyhne E.K."/>
            <person name="Kogle M.E."/>
            <person name="Kuo A."/>
            <person name="Riley R."/>
            <person name="Clum A."/>
            <person name="Nolan M."/>
            <person name="Lipzen A."/>
            <person name="Salamov A."/>
            <person name="Henrissat B."/>
            <person name="Wiebenga A."/>
            <person name="De Vries R.P."/>
            <person name="Grigoriev I.V."/>
            <person name="Mortensen U.H."/>
            <person name="Andersen M.R."/>
            <person name="Baker S.E."/>
        </authorList>
    </citation>
    <scope>NUCLEOTIDE SEQUENCE [LARGE SCALE GENOMIC DNA]</scope>
    <source>
        <strain evidence="3 4">IBT 23096</strain>
    </source>
</reference>
<name>A0A2I2FY52_9EURO</name>
<dbReference type="EMBL" id="MSFO01000007">
    <property type="protein sequence ID" value="PLB45565.1"/>
    <property type="molecule type" value="Genomic_DNA"/>
</dbReference>
<protein>
    <recommendedName>
        <fullName evidence="2">Glyoxalase-like domain-containing protein</fullName>
    </recommendedName>
</protein>
<dbReference type="Pfam" id="PF13468">
    <property type="entry name" value="Glyoxalase_3"/>
    <property type="match status" value="1"/>
</dbReference>
<gene>
    <name evidence="3" type="ORF">P170DRAFT_466846</name>
</gene>
<dbReference type="RefSeq" id="XP_024700867.1">
    <property type="nucleotide sequence ID" value="XM_024852445.1"/>
</dbReference>
<proteinExistence type="predicted"/>
<dbReference type="PANTHER" id="PTHR40265:SF1">
    <property type="entry name" value="GLYOXALASE-LIKE DOMAIN-CONTAINING PROTEIN"/>
    <property type="match status" value="1"/>
</dbReference>
<dbReference type="AlphaFoldDB" id="A0A2I2FY52"/>
<dbReference type="InterPro" id="IPR029068">
    <property type="entry name" value="Glyas_Bleomycin-R_OHBP_Dase"/>
</dbReference>
<keyword evidence="4" id="KW-1185">Reference proteome</keyword>
<dbReference type="Gene3D" id="3.10.180.10">
    <property type="entry name" value="2,3-Dihydroxybiphenyl 1,2-Dioxygenase, domain 1"/>
    <property type="match status" value="1"/>
</dbReference>
<evidence type="ECO:0000259" key="2">
    <source>
        <dbReference type="Pfam" id="PF13468"/>
    </source>
</evidence>
<dbReference type="PANTHER" id="PTHR40265">
    <property type="entry name" value="BLL2707 PROTEIN"/>
    <property type="match status" value="1"/>
</dbReference>
<evidence type="ECO:0000256" key="1">
    <source>
        <dbReference type="SAM" id="MobiDB-lite"/>
    </source>
</evidence>
<sequence length="257" mass="27795">MSTPVHFDHVLIQLSTPDFHAPPPWLTENFTILEGGTHAGGVTRNNLIPLPDGTYIELLNFVTPPASRADWASKYPGDFALTTLPPVTATENYNRLVSALEPSPNEPGPEPGPRAGDGGLGVTYKKPIPGGRQLSTGEDVKWEIVGPEYKSEDGGARGPTDVPFFCHDVTERRVRVPRVPETGHPSGAVGVKAIEVLVGRERVGDYVQLYTSVLGVEGEARKDGDGEWEFPLRAPGAEDVTGVVRLRGSRTEEDERL</sequence>
<feature type="region of interest" description="Disordered" evidence="1">
    <location>
        <begin position="99"/>
        <end position="120"/>
    </location>
</feature>
<evidence type="ECO:0000313" key="4">
    <source>
        <dbReference type="Proteomes" id="UP000234275"/>
    </source>
</evidence>
<dbReference type="Proteomes" id="UP000234275">
    <property type="component" value="Unassembled WGS sequence"/>
</dbReference>
<feature type="domain" description="Glyoxalase-like" evidence="2">
    <location>
        <begin position="7"/>
        <end position="200"/>
    </location>
</feature>
<dbReference type="VEuPathDB" id="FungiDB:P170DRAFT_466846"/>
<dbReference type="GeneID" id="36560143"/>
<organism evidence="3 4">
    <name type="scientific">Aspergillus steynii IBT 23096</name>
    <dbReference type="NCBI Taxonomy" id="1392250"/>
    <lineage>
        <taxon>Eukaryota</taxon>
        <taxon>Fungi</taxon>
        <taxon>Dikarya</taxon>
        <taxon>Ascomycota</taxon>
        <taxon>Pezizomycotina</taxon>
        <taxon>Eurotiomycetes</taxon>
        <taxon>Eurotiomycetidae</taxon>
        <taxon>Eurotiales</taxon>
        <taxon>Aspergillaceae</taxon>
        <taxon>Aspergillus</taxon>
        <taxon>Aspergillus subgen. Circumdati</taxon>
    </lineage>
</organism>
<accession>A0A2I2FY52</accession>
<evidence type="ECO:0000313" key="3">
    <source>
        <dbReference type="EMBL" id="PLB45565.1"/>
    </source>
</evidence>
<dbReference type="OrthoDB" id="408973at2759"/>
<comment type="caution">
    <text evidence="3">The sequence shown here is derived from an EMBL/GenBank/DDBJ whole genome shotgun (WGS) entry which is preliminary data.</text>
</comment>
<dbReference type="InterPro" id="IPR025870">
    <property type="entry name" value="Glyoxalase-like_dom"/>
</dbReference>